<dbReference type="PANTHER" id="PTHR11986:SF79">
    <property type="entry name" value="ACETYLORNITHINE AMINOTRANSFERASE, MITOCHONDRIAL"/>
    <property type="match status" value="1"/>
</dbReference>
<dbReference type="EMBL" id="JAENIL010000005">
    <property type="protein sequence ID" value="MBK1875976.1"/>
    <property type="molecule type" value="Genomic_DNA"/>
</dbReference>
<dbReference type="Gene3D" id="3.40.640.10">
    <property type="entry name" value="Type I PLP-dependent aspartate aminotransferase-like (Major domain)"/>
    <property type="match status" value="1"/>
</dbReference>
<proteinExistence type="inferred from homology"/>
<keyword evidence="4 5" id="KW-0663">Pyridoxal phosphate</keyword>
<evidence type="ECO:0000313" key="6">
    <source>
        <dbReference type="EMBL" id="MBK1875976.1"/>
    </source>
</evidence>
<dbReference type="InterPro" id="IPR005814">
    <property type="entry name" value="Aminotrans_3"/>
</dbReference>
<evidence type="ECO:0000256" key="2">
    <source>
        <dbReference type="ARBA" id="ARBA00022576"/>
    </source>
</evidence>
<gene>
    <name evidence="6" type="ORF">JIN87_03790</name>
</gene>
<dbReference type="InterPro" id="IPR015424">
    <property type="entry name" value="PyrdxlP-dep_Trfase"/>
</dbReference>
<reference evidence="6" key="1">
    <citation type="submission" date="2021-01" db="EMBL/GenBank/DDBJ databases">
        <title>Modified the classification status of verrucomicrobia.</title>
        <authorList>
            <person name="Feng X."/>
        </authorList>
    </citation>
    <scope>NUCLEOTIDE SEQUENCE</scope>
    <source>
        <strain evidence="6">KCTC 13126</strain>
    </source>
</reference>
<name>A0A934VJU1_9BACT</name>
<organism evidence="6 7">
    <name type="scientific">Pelagicoccus mobilis</name>
    <dbReference type="NCBI Taxonomy" id="415221"/>
    <lineage>
        <taxon>Bacteria</taxon>
        <taxon>Pseudomonadati</taxon>
        <taxon>Verrucomicrobiota</taxon>
        <taxon>Opitutia</taxon>
        <taxon>Puniceicoccales</taxon>
        <taxon>Pelagicoccaceae</taxon>
        <taxon>Pelagicoccus</taxon>
    </lineage>
</organism>
<dbReference type="Proteomes" id="UP000617628">
    <property type="component" value="Unassembled WGS sequence"/>
</dbReference>
<dbReference type="RefSeq" id="WP_200354192.1">
    <property type="nucleotide sequence ID" value="NZ_JAENIL010000005.1"/>
</dbReference>
<dbReference type="InterPro" id="IPR015422">
    <property type="entry name" value="PyrdxlP-dep_Trfase_small"/>
</dbReference>
<dbReference type="Gene3D" id="3.90.1150.10">
    <property type="entry name" value="Aspartate Aminotransferase, domain 1"/>
    <property type="match status" value="1"/>
</dbReference>
<sequence length="470" mass="51325">MTNSNASTVAQELLADSQLQDALKSAVERVASHASQITEPLPPKADRQVEYQEALAEFSEIRAGKLYFPFIGSGIGNGPLVELDDGSVKLDFINGIGAHPFGHSHPELLDTALRAALGDTVMQGNLQQNAEGYRFSQKLLKHANQNGDVFQHCFLSSTGVMAGENMLKIAFQAKQPANRVLAFEKCFAGRTLAFSQITDKAAFRQGLPQTLEVDYVPFYDQNDPEGSTERAVSVLQSHINRYPGKHAAFIYELVQGEGGFYPGSSDFFKALMQVCRENGIMNLCDEVQTFARTPRLYAFQHFGLDQEIDGLWLGKASQTCATLFKSEHKPKPGLLSQTFTSSSTSLAVGERIVDLLTQENYFGADGKILELSNHFEAGLKAISQKNPGWVSGPYGLGAMTAFTPFDGKPEQAQTLVKRLFDKGLMSFIAGGAPTRVRFLWPVGATEKKHIDLALSILEESLSEQAADSAK</sequence>
<dbReference type="AlphaFoldDB" id="A0A934VJU1"/>
<comment type="similarity">
    <text evidence="5">Belongs to the class-III pyridoxal-phosphate-dependent aminotransferase family.</text>
</comment>
<comment type="cofactor">
    <cofactor evidence="1">
        <name>pyridoxal 5'-phosphate</name>
        <dbReference type="ChEBI" id="CHEBI:597326"/>
    </cofactor>
</comment>
<accession>A0A934VJU1</accession>
<dbReference type="GO" id="GO:0042802">
    <property type="term" value="F:identical protein binding"/>
    <property type="evidence" value="ECO:0007669"/>
    <property type="project" value="TreeGrafter"/>
</dbReference>
<dbReference type="InterPro" id="IPR015421">
    <property type="entry name" value="PyrdxlP-dep_Trfase_major"/>
</dbReference>
<evidence type="ECO:0000256" key="5">
    <source>
        <dbReference type="RuleBase" id="RU003560"/>
    </source>
</evidence>
<dbReference type="Pfam" id="PF00202">
    <property type="entry name" value="Aminotran_3"/>
    <property type="match status" value="1"/>
</dbReference>
<protein>
    <submittedName>
        <fullName evidence="6">Aminotransferase class III-fold pyridoxal phosphate-dependent enzyme</fullName>
    </submittedName>
</protein>
<keyword evidence="7" id="KW-1185">Reference proteome</keyword>
<dbReference type="GO" id="GO:0030170">
    <property type="term" value="F:pyridoxal phosphate binding"/>
    <property type="evidence" value="ECO:0007669"/>
    <property type="project" value="InterPro"/>
</dbReference>
<evidence type="ECO:0000256" key="3">
    <source>
        <dbReference type="ARBA" id="ARBA00022679"/>
    </source>
</evidence>
<evidence type="ECO:0000256" key="4">
    <source>
        <dbReference type="ARBA" id="ARBA00022898"/>
    </source>
</evidence>
<dbReference type="InterPro" id="IPR050103">
    <property type="entry name" value="Class-III_PLP-dep_AT"/>
</dbReference>
<dbReference type="PIRSF" id="PIRSF000521">
    <property type="entry name" value="Transaminase_4ab_Lys_Orn"/>
    <property type="match status" value="1"/>
</dbReference>
<dbReference type="PANTHER" id="PTHR11986">
    <property type="entry name" value="AMINOTRANSFERASE CLASS III"/>
    <property type="match status" value="1"/>
</dbReference>
<evidence type="ECO:0000313" key="7">
    <source>
        <dbReference type="Proteomes" id="UP000617628"/>
    </source>
</evidence>
<evidence type="ECO:0000256" key="1">
    <source>
        <dbReference type="ARBA" id="ARBA00001933"/>
    </source>
</evidence>
<dbReference type="SUPFAM" id="SSF53383">
    <property type="entry name" value="PLP-dependent transferases"/>
    <property type="match status" value="1"/>
</dbReference>
<keyword evidence="2 6" id="KW-0032">Aminotransferase</keyword>
<keyword evidence="3" id="KW-0808">Transferase</keyword>
<comment type="caution">
    <text evidence="6">The sequence shown here is derived from an EMBL/GenBank/DDBJ whole genome shotgun (WGS) entry which is preliminary data.</text>
</comment>
<dbReference type="GO" id="GO:0008483">
    <property type="term" value="F:transaminase activity"/>
    <property type="evidence" value="ECO:0007669"/>
    <property type="project" value="UniProtKB-KW"/>
</dbReference>